<sequence length="438" mass="48584">MRPIVFISVDCLRADHLGCYGYNRPTSPNIDQLASNSTLFEYSYSNCPGTRWAFQSLHTGVSTIKIDGLGIPEGYNPLAVYLSELGYTTGGFAVNGFVSRDYRYDTGFHSFYSVKDSSSQHGLVMRAGRKVNDVFGSKTVRNLILEPIHDRLRNFRSGDSNQFQPVHSDANTVDQALSFIDEVENPYFLWVHLMDAHTPYGFWPEHLQKIRGDTDIEHTIHPGQEGKVKQGREPSKEVIDTYDAGIRSADKQIGRLLKAVPDNATVVLTGDHGEEFGQFGDFHNASLYSTLTQVPIIVRDPELAPGRSEMPAQHLDIPPTLLHAAGLDIPSHWEGEPLQTVDRKSGEPIFFTLGPDEIGVRVGGWKYIESDGRKELYQVPHAAAESEQSNNEEKRQELQTLVGQYRASAGAAGTGQSELDDGGLSKEVEDNLEDLGYI</sequence>
<feature type="domain" description="Sulfatase N-terminal" evidence="3">
    <location>
        <begin position="4"/>
        <end position="326"/>
    </location>
</feature>
<dbReference type="PANTHER" id="PTHR42693">
    <property type="entry name" value="ARYLSULFATASE FAMILY MEMBER"/>
    <property type="match status" value="1"/>
</dbReference>
<comment type="caution">
    <text evidence="4">The sequence shown here is derived from an EMBL/GenBank/DDBJ whole genome shotgun (WGS) entry which is preliminary data.</text>
</comment>
<dbReference type="InterPro" id="IPR000917">
    <property type="entry name" value="Sulfatase_N"/>
</dbReference>
<dbReference type="Pfam" id="PF00884">
    <property type="entry name" value="Sulfatase"/>
    <property type="match status" value="1"/>
</dbReference>
<dbReference type="InterPro" id="IPR017850">
    <property type="entry name" value="Alkaline_phosphatase_core_sf"/>
</dbReference>
<evidence type="ECO:0000313" key="4">
    <source>
        <dbReference type="EMBL" id="MFC5973417.1"/>
    </source>
</evidence>
<evidence type="ECO:0000313" key="5">
    <source>
        <dbReference type="Proteomes" id="UP001596099"/>
    </source>
</evidence>
<keyword evidence="5" id="KW-1185">Reference proteome</keyword>
<evidence type="ECO:0000259" key="3">
    <source>
        <dbReference type="Pfam" id="PF00884"/>
    </source>
</evidence>
<protein>
    <submittedName>
        <fullName evidence="4">Sulfatase</fullName>
    </submittedName>
</protein>
<evidence type="ECO:0000256" key="2">
    <source>
        <dbReference type="SAM" id="MobiDB-lite"/>
    </source>
</evidence>
<accession>A0ABD5RSA8</accession>
<dbReference type="Gene3D" id="3.40.720.10">
    <property type="entry name" value="Alkaline Phosphatase, subunit A"/>
    <property type="match status" value="1"/>
</dbReference>
<dbReference type="SUPFAM" id="SSF53649">
    <property type="entry name" value="Alkaline phosphatase-like"/>
    <property type="match status" value="1"/>
</dbReference>
<dbReference type="Proteomes" id="UP001596099">
    <property type="component" value="Unassembled WGS sequence"/>
</dbReference>
<evidence type="ECO:0000256" key="1">
    <source>
        <dbReference type="ARBA" id="ARBA00008779"/>
    </source>
</evidence>
<dbReference type="InterPro" id="IPR050738">
    <property type="entry name" value="Sulfatase"/>
</dbReference>
<gene>
    <name evidence="4" type="ORF">ACFPYI_18975</name>
</gene>
<proteinExistence type="inferred from homology"/>
<dbReference type="RefSeq" id="WP_247417935.1">
    <property type="nucleotide sequence ID" value="NZ_JALLGW010000001.1"/>
</dbReference>
<dbReference type="EMBL" id="JBHSQH010000001">
    <property type="protein sequence ID" value="MFC5973417.1"/>
    <property type="molecule type" value="Genomic_DNA"/>
</dbReference>
<dbReference type="CDD" id="cd16148">
    <property type="entry name" value="sulfatase_like"/>
    <property type="match status" value="1"/>
</dbReference>
<reference evidence="4 5" key="1">
    <citation type="journal article" date="2019" name="Int. J. Syst. Evol. Microbiol.">
        <title>The Global Catalogue of Microorganisms (GCM) 10K type strain sequencing project: providing services to taxonomists for standard genome sequencing and annotation.</title>
        <authorList>
            <consortium name="The Broad Institute Genomics Platform"/>
            <consortium name="The Broad Institute Genome Sequencing Center for Infectious Disease"/>
            <person name="Wu L."/>
            <person name="Ma J."/>
        </authorList>
    </citation>
    <scope>NUCLEOTIDE SEQUENCE [LARGE SCALE GENOMIC DNA]</scope>
    <source>
        <strain evidence="4 5">CGMCC 1.12543</strain>
    </source>
</reference>
<organism evidence="4 5">
    <name type="scientific">Halomarina salina</name>
    <dbReference type="NCBI Taxonomy" id="1872699"/>
    <lineage>
        <taxon>Archaea</taxon>
        <taxon>Methanobacteriati</taxon>
        <taxon>Methanobacteriota</taxon>
        <taxon>Stenosarchaea group</taxon>
        <taxon>Halobacteria</taxon>
        <taxon>Halobacteriales</taxon>
        <taxon>Natronomonadaceae</taxon>
        <taxon>Halomarina</taxon>
    </lineage>
</organism>
<dbReference type="PANTHER" id="PTHR42693:SF33">
    <property type="entry name" value="ARYLSULFATASE"/>
    <property type="match status" value="1"/>
</dbReference>
<feature type="region of interest" description="Disordered" evidence="2">
    <location>
        <begin position="382"/>
        <end position="438"/>
    </location>
</feature>
<comment type="similarity">
    <text evidence="1">Belongs to the sulfatase family.</text>
</comment>
<dbReference type="AlphaFoldDB" id="A0ABD5RSA8"/>
<name>A0ABD5RSA8_9EURY</name>